<comment type="subcellular location">
    <subcellularLocation>
        <location evidence="3">Cell membrane</location>
        <topology evidence="3">Lipid-anchor</topology>
    </subcellularLocation>
</comment>
<dbReference type="RefSeq" id="WP_264432512.1">
    <property type="nucleotide sequence ID" value="NZ_CP081495.1"/>
</dbReference>
<dbReference type="PANTHER" id="PTHR34183:SF1">
    <property type="entry name" value="ENDOLYTIC PEPTIDOGLYCAN TRANSGLYCOSYLASE RLPA"/>
    <property type="match status" value="1"/>
</dbReference>
<comment type="similarity">
    <text evidence="3 4">Belongs to the RlpA family.</text>
</comment>
<evidence type="ECO:0000313" key="8">
    <source>
        <dbReference type="EMBL" id="UYW00601.1"/>
    </source>
</evidence>
<comment type="function">
    <text evidence="3">Lytic transglycosylase with a strong preference for naked glycan strands that lack stem peptides.</text>
</comment>
<gene>
    <name evidence="3" type="primary">rlpA</name>
    <name evidence="8" type="ORF">K5I29_08615</name>
</gene>
<dbReference type="InterPro" id="IPR009009">
    <property type="entry name" value="RlpA-like_DPBB"/>
</dbReference>
<dbReference type="PROSITE" id="PS51257">
    <property type="entry name" value="PROKAR_LIPOPROTEIN"/>
    <property type="match status" value="1"/>
</dbReference>
<feature type="chain" id="PRO_5046329690" description="Probable endolytic peptidoglycan transglycosylase RlpA" evidence="6">
    <location>
        <begin position="24"/>
        <end position="146"/>
    </location>
</feature>
<keyword evidence="3" id="KW-0449">Lipoprotein</keyword>
<dbReference type="EC" id="4.2.2.-" evidence="3"/>
<evidence type="ECO:0000256" key="4">
    <source>
        <dbReference type="RuleBase" id="RU003495"/>
    </source>
</evidence>
<dbReference type="HAMAP" id="MF_02071">
    <property type="entry name" value="RlpA"/>
    <property type="match status" value="1"/>
</dbReference>
<dbReference type="Pfam" id="PF03330">
    <property type="entry name" value="DPBB_1"/>
    <property type="match status" value="1"/>
</dbReference>
<dbReference type="SUPFAM" id="SSF50685">
    <property type="entry name" value="Barwin-like endoglucanases"/>
    <property type="match status" value="1"/>
</dbReference>
<dbReference type="InterPro" id="IPR036908">
    <property type="entry name" value="RlpA-like_sf"/>
</dbReference>
<evidence type="ECO:0000256" key="1">
    <source>
        <dbReference type="ARBA" id="ARBA00023239"/>
    </source>
</evidence>
<keyword evidence="3" id="KW-0564">Palmitate</keyword>
<dbReference type="EMBL" id="CP081495">
    <property type="protein sequence ID" value="UYW00601.1"/>
    <property type="molecule type" value="Genomic_DNA"/>
</dbReference>
<evidence type="ECO:0000256" key="6">
    <source>
        <dbReference type="SAM" id="SignalP"/>
    </source>
</evidence>
<feature type="compositionally biased region" description="Polar residues" evidence="5">
    <location>
        <begin position="25"/>
        <end position="37"/>
    </location>
</feature>
<proteinExistence type="inferred from homology"/>
<evidence type="ECO:0000256" key="3">
    <source>
        <dbReference type="HAMAP-Rule" id="MF_02071"/>
    </source>
</evidence>
<dbReference type="NCBIfam" id="TIGR00413">
    <property type="entry name" value="rlpA"/>
    <property type="match status" value="1"/>
</dbReference>
<evidence type="ECO:0000259" key="7">
    <source>
        <dbReference type="Pfam" id="PF03330"/>
    </source>
</evidence>
<dbReference type="CDD" id="cd22268">
    <property type="entry name" value="DPBB_RlpA-like"/>
    <property type="match status" value="1"/>
</dbReference>
<dbReference type="InterPro" id="IPR012997">
    <property type="entry name" value="RplA"/>
</dbReference>
<organism evidence="8 9">
    <name type="scientific">Flavobacterium agricola</name>
    <dbReference type="NCBI Taxonomy" id="2870839"/>
    <lineage>
        <taxon>Bacteria</taxon>
        <taxon>Pseudomonadati</taxon>
        <taxon>Bacteroidota</taxon>
        <taxon>Flavobacteriia</taxon>
        <taxon>Flavobacteriales</taxon>
        <taxon>Flavobacteriaceae</taxon>
        <taxon>Flavobacterium</taxon>
    </lineage>
</organism>
<dbReference type="InterPro" id="IPR034718">
    <property type="entry name" value="RlpA"/>
</dbReference>
<keyword evidence="1 3" id="KW-0456">Lyase</keyword>
<feature type="domain" description="RlpA-like protein double-psi beta-barrel" evidence="7">
    <location>
        <begin position="53"/>
        <end position="141"/>
    </location>
</feature>
<keyword evidence="3" id="KW-1003">Cell membrane</keyword>
<evidence type="ECO:0000256" key="2">
    <source>
        <dbReference type="ARBA" id="ARBA00023316"/>
    </source>
</evidence>
<reference evidence="8" key="1">
    <citation type="submission" date="2021-08" db="EMBL/GenBank/DDBJ databases">
        <title>Flavobacterium sp. strain CC-SYL302.</title>
        <authorList>
            <person name="Lin S.-Y."/>
            <person name="Lee T.-H."/>
            <person name="Young C.-C."/>
        </authorList>
    </citation>
    <scope>NUCLEOTIDE SEQUENCE</scope>
    <source>
        <strain evidence="8">CC-SYL302</strain>
    </source>
</reference>
<keyword evidence="6" id="KW-0732">Signal</keyword>
<keyword evidence="3" id="KW-0472">Membrane</keyword>
<name>A0ABY6LWR3_9FLAO</name>
<evidence type="ECO:0000313" key="9">
    <source>
        <dbReference type="Proteomes" id="UP001163328"/>
    </source>
</evidence>
<keyword evidence="9" id="KW-1185">Reference proteome</keyword>
<evidence type="ECO:0000256" key="5">
    <source>
        <dbReference type="SAM" id="MobiDB-lite"/>
    </source>
</evidence>
<keyword evidence="2 3" id="KW-0961">Cell wall biogenesis/degradation</keyword>
<dbReference type="Proteomes" id="UP001163328">
    <property type="component" value="Chromosome"/>
</dbReference>
<protein>
    <recommendedName>
        <fullName evidence="3">Probable endolytic peptidoglycan transglycosylase RlpA</fullName>
        <ecNumber evidence="3">4.2.2.-</ecNumber>
    </recommendedName>
</protein>
<accession>A0ABY6LWR3</accession>
<dbReference type="Gene3D" id="2.40.40.10">
    <property type="entry name" value="RlpA-like domain"/>
    <property type="match status" value="1"/>
</dbReference>
<sequence>MKLNFLFKSALLFTALISFTACSSTKSSVKNNTPKQTATKHKTKNKSKSYKKNVIASYYHDKFNGRTTASGEKFNNNKLTAAHKTLPFGTIVKVTNTANNQSVIVKVNDRGPFTKGREIDLSKKAFFDISENKKNGLLHVNIEILD</sequence>
<feature type="signal peptide" evidence="6">
    <location>
        <begin position="1"/>
        <end position="23"/>
    </location>
</feature>
<feature type="region of interest" description="Disordered" evidence="5">
    <location>
        <begin position="25"/>
        <end position="46"/>
    </location>
</feature>
<dbReference type="PANTHER" id="PTHR34183">
    <property type="entry name" value="ENDOLYTIC PEPTIDOGLYCAN TRANSGLYCOSYLASE RLPA"/>
    <property type="match status" value="1"/>
</dbReference>